<gene>
    <name evidence="3" type="ORF">BN940_16401</name>
</gene>
<dbReference type="InterPro" id="IPR018389">
    <property type="entry name" value="DctP_fam"/>
</dbReference>
<dbReference type="STRING" id="1437824.BN940_16401"/>
<evidence type="ECO:0000256" key="2">
    <source>
        <dbReference type="SAM" id="SignalP"/>
    </source>
</evidence>
<keyword evidence="3" id="KW-0675">Receptor</keyword>
<accession>W8X1C5</accession>
<dbReference type="EMBL" id="HG916765">
    <property type="protein sequence ID" value="CDM25719.1"/>
    <property type="molecule type" value="Genomic_DNA"/>
</dbReference>
<dbReference type="RefSeq" id="WP_043684573.1">
    <property type="nucleotide sequence ID" value="NZ_HG916765.1"/>
</dbReference>
<dbReference type="PANTHER" id="PTHR33376">
    <property type="match status" value="1"/>
</dbReference>
<evidence type="ECO:0000313" key="3">
    <source>
        <dbReference type="EMBL" id="CDM25719.1"/>
    </source>
</evidence>
<dbReference type="Gene3D" id="3.40.190.170">
    <property type="entry name" value="Bacterial extracellular solute-binding protein, family 7"/>
    <property type="match status" value="1"/>
</dbReference>
<dbReference type="AlphaFoldDB" id="W8X1C5"/>
<dbReference type="OrthoDB" id="9177965at2"/>
<keyword evidence="1 2" id="KW-0732">Signal</keyword>
<dbReference type="CDD" id="cd13665">
    <property type="entry name" value="PBP2_TRAP_Dctp3_4"/>
    <property type="match status" value="1"/>
</dbReference>
<protein>
    <submittedName>
        <fullName evidence="3">TRAP transporter solute receptor</fullName>
    </submittedName>
</protein>
<reference evidence="3 4" key="1">
    <citation type="journal article" date="2014" name="BMC Microbiol.">
        <title>The oxygen-independent metabolism of cyclic monoterpenes in Castellaniella defragrans 65Phen.</title>
        <authorList>
            <person name="Petasch J."/>
            <person name="Disch E.M."/>
            <person name="Markert S."/>
            <person name="Becher D."/>
            <person name="Schweder T."/>
            <person name="Huttel B."/>
            <person name="Reinhardt R."/>
            <person name="Harder J."/>
        </authorList>
    </citation>
    <scope>NUCLEOTIDE SEQUENCE [LARGE SCALE GENOMIC DNA]</scope>
    <source>
        <strain evidence="3">65Phen</strain>
    </source>
</reference>
<dbReference type="eggNOG" id="COG1638">
    <property type="taxonomic scope" value="Bacteria"/>
</dbReference>
<dbReference type="Pfam" id="PF03480">
    <property type="entry name" value="DctP"/>
    <property type="match status" value="1"/>
</dbReference>
<proteinExistence type="predicted"/>
<feature type="signal peptide" evidence="2">
    <location>
        <begin position="1"/>
        <end position="22"/>
    </location>
</feature>
<dbReference type="PATRIC" id="fig|1437824.5.peg.3241"/>
<dbReference type="HOGENOM" id="CLU_036176_2_0_4"/>
<dbReference type="InterPro" id="IPR038404">
    <property type="entry name" value="TRAP_DctP_sf"/>
</dbReference>
<dbReference type="NCBIfam" id="NF037995">
    <property type="entry name" value="TRAP_S1"/>
    <property type="match status" value="1"/>
</dbReference>
<evidence type="ECO:0000256" key="1">
    <source>
        <dbReference type="ARBA" id="ARBA00022729"/>
    </source>
</evidence>
<organism evidence="3 4">
    <name type="scientific">Castellaniella defragrans (strain DSM 12143 / CCUG 39792 / 65Phen)</name>
    <name type="common">Alcaligenes defragrans</name>
    <dbReference type="NCBI Taxonomy" id="1437824"/>
    <lineage>
        <taxon>Bacteria</taxon>
        <taxon>Pseudomonadati</taxon>
        <taxon>Pseudomonadota</taxon>
        <taxon>Betaproteobacteria</taxon>
        <taxon>Burkholderiales</taxon>
        <taxon>Alcaligenaceae</taxon>
        <taxon>Castellaniella</taxon>
    </lineage>
</organism>
<feature type="chain" id="PRO_5004914882" evidence="2">
    <location>
        <begin position="23"/>
        <end position="340"/>
    </location>
</feature>
<dbReference type="Proteomes" id="UP000019805">
    <property type="component" value="Chromosome"/>
</dbReference>
<dbReference type="GO" id="GO:0055085">
    <property type="term" value="P:transmembrane transport"/>
    <property type="evidence" value="ECO:0007669"/>
    <property type="project" value="InterPro"/>
</dbReference>
<name>W8X1C5_CASD6</name>
<evidence type="ECO:0000313" key="4">
    <source>
        <dbReference type="Proteomes" id="UP000019805"/>
    </source>
</evidence>
<dbReference type="KEGG" id="cdn:BN940_16401"/>
<sequence length="340" mass="35991">MQRRLAVLALALGASIGNPAAAAQEVTLKIAHFLPSAAAAQQMVLEPWCATLAQESSGRIGCQIYPAMQLGGTPGQLADQALRGVADIVWTAPGYSAGRFPAIEAMELPFVVRDAASGSRAAWNFYEQYAQQEFSKYKVLAVHVDGGVALHTSKQAIASLEDFKGLKLRTPTRMASKTLAALGGEPVSMPPGQVTEAISKGVVDGAMGAWEVVLPTKLDEVTKYHTQPAAGQAYPAATVLVLLMNRQKYDGLAPDLKAVIDRNSGPALVERFGKVWDDVAAQTQAKVRAAGGQVVDISEADLSAMKNAARAVDTEWRAEMDKKGLDGTKLSEAAHALARQ</sequence>
<dbReference type="PANTHER" id="PTHR33376:SF15">
    <property type="entry name" value="BLL6794 PROTEIN"/>
    <property type="match status" value="1"/>
</dbReference>
<keyword evidence="4" id="KW-1185">Reference proteome</keyword>